<accession>A0A090QJ87</accession>
<dbReference type="AlphaFoldDB" id="A0A090QJ87"/>
<feature type="domain" description="Calcineurin-like phosphoesterase" evidence="1">
    <location>
        <begin position="27"/>
        <end position="150"/>
    </location>
</feature>
<gene>
    <name evidence="2" type="ORF">JCM19294_2363</name>
</gene>
<comment type="caution">
    <text evidence="2">The sequence shown here is derived from an EMBL/GenBank/DDBJ whole genome shotgun (WGS) entry which is preliminary data.</text>
</comment>
<dbReference type="PANTHER" id="PTHR39323">
    <property type="entry name" value="BLR1149 PROTEIN"/>
    <property type="match status" value="1"/>
</dbReference>
<dbReference type="GO" id="GO:0016787">
    <property type="term" value="F:hydrolase activity"/>
    <property type="evidence" value="ECO:0007669"/>
    <property type="project" value="InterPro"/>
</dbReference>
<dbReference type="STRING" id="319236.BST91_12800"/>
<dbReference type="InterPro" id="IPR024173">
    <property type="entry name" value="Pesterase_MJ0037-like"/>
</dbReference>
<dbReference type="Pfam" id="PF00149">
    <property type="entry name" value="Metallophos"/>
    <property type="match status" value="1"/>
</dbReference>
<name>A0A090QJ87_9FLAO</name>
<dbReference type="SUPFAM" id="SSF56300">
    <property type="entry name" value="Metallo-dependent phosphatases"/>
    <property type="match status" value="1"/>
</dbReference>
<dbReference type="RefSeq" id="WP_042276157.1">
    <property type="nucleotide sequence ID" value="NZ_BBML01000001.1"/>
</dbReference>
<dbReference type="Gene3D" id="3.60.21.10">
    <property type="match status" value="1"/>
</dbReference>
<evidence type="ECO:0000259" key="1">
    <source>
        <dbReference type="Pfam" id="PF00149"/>
    </source>
</evidence>
<protein>
    <recommendedName>
        <fullName evidence="1">Calcineurin-like phosphoesterase domain-containing protein</fullName>
    </recommendedName>
</protein>
<dbReference type="InterPro" id="IPR026336">
    <property type="entry name" value="PdeM-like"/>
</dbReference>
<keyword evidence="3" id="KW-1185">Reference proteome</keyword>
<evidence type="ECO:0000313" key="3">
    <source>
        <dbReference type="Proteomes" id="UP000029221"/>
    </source>
</evidence>
<sequence length="211" mass="24215">MSTQASIYGQRFELDPTGAVYWVEQDVLLIADVHLGKSAHFRKNGMAVPATADDKEYDKLTNLIHKYKASRLWFLGDLFHSYQNAEWHFFEQWMRYQTADIALIMGNHDVISKKEFNRIGLKTYEAIRMDAIFLTHHPEIKQGFFNIAGHIHPSVKLQGTGKQSMKLPCFHVCETGMVLPAFGDFTGTYTIQPKKGDRVFVVADNEVIEMR</sequence>
<dbReference type="PIRSF" id="PIRSF000887">
    <property type="entry name" value="Pesterase_MJ0037"/>
    <property type="match status" value="1"/>
</dbReference>
<evidence type="ECO:0000313" key="2">
    <source>
        <dbReference type="EMBL" id="GAK95581.1"/>
    </source>
</evidence>
<dbReference type="NCBIfam" id="TIGR04123">
    <property type="entry name" value="P_estr_lig_assc"/>
    <property type="match status" value="1"/>
</dbReference>
<dbReference type="InterPro" id="IPR029052">
    <property type="entry name" value="Metallo-depent_PP-like"/>
</dbReference>
<organism evidence="2 3">
    <name type="scientific">Nonlabens tegetincola</name>
    <dbReference type="NCBI Taxonomy" id="323273"/>
    <lineage>
        <taxon>Bacteria</taxon>
        <taxon>Pseudomonadati</taxon>
        <taxon>Bacteroidota</taxon>
        <taxon>Flavobacteriia</taxon>
        <taxon>Flavobacteriales</taxon>
        <taxon>Flavobacteriaceae</taxon>
        <taxon>Nonlabens</taxon>
    </lineage>
</organism>
<dbReference type="EMBL" id="BBML01000001">
    <property type="protein sequence ID" value="GAK95581.1"/>
    <property type="molecule type" value="Genomic_DNA"/>
</dbReference>
<reference evidence="2" key="1">
    <citation type="journal article" date="2014" name="Genome Announc.">
        <title>Draft Genome Sequences of Marine Flavobacterium Nonlabens Strains NR17, NR24, NR27, NR32, NR33, and Ara13.</title>
        <authorList>
            <person name="Nakanishi M."/>
            <person name="Meirelles P."/>
            <person name="Suzuki R."/>
            <person name="Takatani N."/>
            <person name="Mino S."/>
            <person name="Suda W."/>
            <person name="Oshima K."/>
            <person name="Hattori M."/>
            <person name="Ohkuma M."/>
            <person name="Hosokawa M."/>
            <person name="Miyashita K."/>
            <person name="Thompson F.L."/>
            <person name="Niwa A."/>
            <person name="Sawabe T."/>
            <person name="Sawabe T."/>
        </authorList>
    </citation>
    <scope>NUCLEOTIDE SEQUENCE [LARGE SCALE GENOMIC DNA]</scope>
    <source>
        <strain evidence="2">JCM 19294</strain>
    </source>
</reference>
<dbReference type="InterPro" id="IPR004843">
    <property type="entry name" value="Calcineurin-like_PHP"/>
</dbReference>
<dbReference type="eggNOG" id="COG1407">
    <property type="taxonomic scope" value="Bacteria"/>
</dbReference>
<proteinExistence type="predicted"/>
<dbReference type="PANTHER" id="PTHR39323:SF1">
    <property type="entry name" value="BLR1149 PROTEIN"/>
    <property type="match status" value="1"/>
</dbReference>
<dbReference type="Proteomes" id="UP000029221">
    <property type="component" value="Unassembled WGS sequence"/>
</dbReference>